<dbReference type="AlphaFoldDB" id="A0A7J6NFZ8"/>
<name>A0A7J6NFZ8_PEROL</name>
<reference evidence="2 3" key="1">
    <citation type="submission" date="2020-04" db="EMBL/GenBank/DDBJ databases">
        <title>Perkinsus olseni comparative genomics.</title>
        <authorList>
            <person name="Bogema D.R."/>
        </authorList>
    </citation>
    <scope>NUCLEOTIDE SEQUENCE [LARGE SCALE GENOMIC DNA]</scope>
    <source>
        <strain evidence="2">00978-12</strain>
    </source>
</reference>
<accession>A0A7J6NFZ8</accession>
<dbReference type="EMBL" id="JABANP010000406">
    <property type="protein sequence ID" value="KAF4682822.1"/>
    <property type="molecule type" value="Genomic_DNA"/>
</dbReference>
<proteinExistence type="predicted"/>
<protein>
    <submittedName>
        <fullName evidence="2">Uncharacterized protein</fullName>
    </submittedName>
</protein>
<evidence type="ECO:0000313" key="2">
    <source>
        <dbReference type="EMBL" id="KAF4682822.1"/>
    </source>
</evidence>
<evidence type="ECO:0000313" key="3">
    <source>
        <dbReference type="Proteomes" id="UP000541610"/>
    </source>
</evidence>
<dbReference type="Proteomes" id="UP000541610">
    <property type="component" value="Unassembled WGS sequence"/>
</dbReference>
<comment type="caution">
    <text evidence="2">The sequence shown here is derived from an EMBL/GenBank/DDBJ whole genome shotgun (WGS) entry which is preliminary data.</text>
</comment>
<feature type="transmembrane region" description="Helical" evidence="1">
    <location>
        <begin position="60"/>
        <end position="83"/>
    </location>
</feature>
<keyword evidence="1" id="KW-1133">Transmembrane helix</keyword>
<organism evidence="2 3">
    <name type="scientific">Perkinsus olseni</name>
    <name type="common">Perkinsus atlanticus</name>
    <dbReference type="NCBI Taxonomy" id="32597"/>
    <lineage>
        <taxon>Eukaryota</taxon>
        <taxon>Sar</taxon>
        <taxon>Alveolata</taxon>
        <taxon>Perkinsozoa</taxon>
        <taxon>Perkinsea</taxon>
        <taxon>Perkinsida</taxon>
        <taxon>Perkinsidae</taxon>
        <taxon>Perkinsus</taxon>
    </lineage>
</organism>
<gene>
    <name evidence="2" type="ORF">FOZ60_010078</name>
</gene>
<keyword evidence="1" id="KW-0472">Membrane</keyword>
<keyword evidence="1" id="KW-0812">Transmembrane</keyword>
<evidence type="ECO:0000256" key="1">
    <source>
        <dbReference type="SAM" id="Phobius"/>
    </source>
</evidence>
<sequence>MLPSYYALDMKNSVHEYDPSDTPSGFLRWSRPAVKRRSLFQNLLECLKASRGKNALRHMATVALLFGLLLAFILLYIWTLLVITYHPSSVLEIDVERVAVEQVWCGTVTLEPKIERCATGTMDLRIRNRLWIDLSILSADLSPSAESISRTNPLTGGFLQVGGTVVKAMSDGVYTLPVTLASLMREDWQPSVSNCRLHLDLSALGCRSNGVNYGILQTQRDASRIRTPNSANRERMGGIDSHRRRQRPVRYELVAARNLRAAAMKGNLRRGSVVDKVSMNQVWCGSVTLESKMKYCAAGTVDLRIRNRLWIDLAIVRADVSPFDVCNSRNNPLSAGFLQVGGTVVKAISDDVYTVPVTLTSPIPGDHWRPSVCNCVLRLDLDTLGGRSYDVDYGILQAPNFTVPHLPS</sequence>